<evidence type="ECO:0000313" key="3">
    <source>
        <dbReference type="Proteomes" id="UP000622552"/>
    </source>
</evidence>
<gene>
    <name evidence="2" type="ORF">IW245_004557</name>
</gene>
<reference evidence="2" key="1">
    <citation type="submission" date="2020-11" db="EMBL/GenBank/DDBJ databases">
        <title>Sequencing the genomes of 1000 actinobacteria strains.</title>
        <authorList>
            <person name="Klenk H.-P."/>
        </authorList>
    </citation>
    <scope>NUCLEOTIDE SEQUENCE</scope>
    <source>
        <strain evidence="2">DSM 45356</strain>
    </source>
</reference>
<dbReference type="Proteomes" id="UP000622552">
    <property type="component" value="Unassembled WGS sequence"/>
</dbReference>
<dbReference type="RefSeq" id="WP_197005135.1">
    <property type="nucleotide sequence ID" value="NZ_BONS01000017.1"/>
</dbReference>
<evidence type="ECO:0000256" key="1">
    <source>
        <dbReference type="SAM" id="MobiDB-lite"/>
    </source>
</evidence>
<dbReference type="EMBL" id="JADOUF010000001">
    <property type="protein sequence ID" value="MBG6138363.1"/>
    <property type="molecule type" value="Genomic_DNA"/>
</dbReference>
<protein>
    <submittedName>
        <fullName evidence="2">Uncharacterized protein</fullName>
    </submittedName>
</protein>
<accession>A0A8J7GD53</accession>
<evidence type="ECO:0000313" key="2">
    <source>
        <dbReference type="EMBL" id="MBG6138363.1"/>
    </source>
</evidence>
<feature type="compositionally biased region" description="Basic and acidic residues" evidence="1">
    <location>
        <begin position="61"/>
        <end position="74"/>
    </location>
</feature>
<sequence length="80" mass="9067">MERDARALTRAFTGAIAPPGRSRRPAAELILIPQPSLLVRRPRRVVHAAERDLYAPHIRDMGARRQNRPNRDVTHITARG</sequence>
<keyword evidence="3" id="KW-1185">Reference proteome</keyword>
<proteinExistence type="predicted"/>
<organism evidence="2 3">
    <name type="scientific">Longispora fulva</name>
    <dbReference type="NCBI Taxonomy" id="619741"/>
    <lineage>
        <taxon>Bacteria</taxon>
        <taxon>Bacillati</taxon>
        <taxon>Actinomycetota</taxon>
        <taxon>Actinomycetes</taxon>
        <taxon>Micromonosporales</taxon>
        <taxon>Micromonosporaceae</taxon>
        <taxon>Longispora</taxon>
    </lineage>
</organism>
<name>A0A8J7GD53_9ACTN</name>
<feature type="region of interest" description="Disordered" evidence="1">
    <location>
        <begin position="61"/>
        <end position="80"/>
    </location>
</feature>
<dbReference type="AlphaFoldDB" id="A0A8J7GD53"/>
<comment type="caution">
    <text evidence="2">The sequence shown here is derived from an EMBL/GenBank/DDBJ whole genome shotgun (WGS) entry which is preliminary data.</text>
</comment>